<proteinExistence type="predicted"/>
<protein>
    <submittedName>
        <fullName evidence="2">Uncharacterized protein</fullName>
    </submittedName>
</protein>
<name>A0A1F4TQ48_UNCSA</name>
<feature type="compositionally biased region" description="Basic and acidic residues" evidence="1">
    <location>
        <begin position="214"/>
        <end position="235"/>
    </location>
</feature>
<accession>A0A1F4TQ48</accession>
<dbReference type="Proteomes" id="UP000177309">
    <property type="component" value="Unassembled WGS sequence"/>
</dbReference>
<reference evidence="2 3" key="1">
    <citation type="journal article" date="2016" name="Nat. Commun.">
        <title>Thousands of microbial genomes shed light on interconnected biogeochemical processes in an aquifer system.</title>
        <authorList>
            <person name="Anantharaman K."/>
            <person name="Brown C.T."/>
            <person name="Hug L.A."/>
            <person name="Sharon I."/>
            <person name="Castelle C.J."/>
            <person name="Probst A.J."/>
            <person name="Thomas B.C."/>
            <person name="Singh A."/>
            <person name="Wilkins M.J."/>
            <person name="Karaoz U."/>
            <person name="Brodie E.L."/>
            <person name="Williams K.H."/>
            <person name="Hubbard S.S."/>
            <person name="Banfield J.F."/>
        </authorList>
    </citation>
    <scope>NUCLEOTIDE SEQUENCE [LARGE SCALE GENOMIC DNA]</scope>
</reference>
<sequence length="548" mass="60864">MSVQDVCAKITPTLQLDNQYSVEVDNLNDLLHALEAYKNFLGIQEGIKTIGQVTSQAYQDYKTAREELKYSPEPADSPFKRGLLIYSKAYSKLENSKLEDSEGAKKVKLYRDAYTTLDKLWNEFLGKLSPKQKGHFLNIIWPQSQTGNSLTRTRNALETAIGNINSKLPTGLKEKLQINAFWFTNPSTDKVPLALSRANNFTLTNCPKYFPKPVEQKQQAKEPVAKPEEKKEPVKEQPSWFEQNVSLTGELRAGYAYTTDGIKENGSLSFWGLFLQLKALLAITPTPNTLISAMYEGTGSYDPNGIYKGVDDYGIVGNDAQVKLFFSARLTERVGLYLEAGYREHFQYVSSDLSPDGEAFISHLGTSVNLSDSWALQAIGTMMYEKATFGEPLKDDKGYDQVRGTVTVGPSLTTGPSFTILNFIVGANEITGDPDKKLKTDEEARKAILGASLLQQLKFDPVTIRLEAAYINYNDSNYFTGQVGAFLQINKYFGLGADCSTQVIDENASLICTLKLRAGYNISAGDNQPLPYSPSTAPLYIGDPLWQR</sequence>
<evidence type="ECO:0000313" key="3">
    <source>
        <dbReference type="Proteomes" id="UP000177309"/>
    </source>
</evidence>
<organism evidence="2 3">
    <name type="scientific">candidate division WOR-1 bacterium RIFOXYC2_FULL_41_25</name>
    <dbReference type="NCBI Taxonomy" id="1802586"/>
    <lineage>
        <taxon>Bacteria</taxon>
        <taxon>Bacillati</taxon>
        <taxon>Saganbacteria</taxon>
    </lineage>
</organism>
<feature type="region of interest" description="Disordered" evidence="1">
    <location>
        <begin position="212"/>
        <end position="238"/>
    </location>
</feature>
<evidence type="ECO:0000256" key="1">
    <source>
        <dbReference type="SAM" id="MobiDB-lite"/>
    </source>
</evidence>
<dbReference type="AlphaFoldDB" id="A0A1F4TQ48"/>
<dbReference type="EMBL" id="MEUI01000021">
    <property type="protein sequence ID" value="OGC34193.1"/>
    <property type="molecule type" value="Genomic_DNA"/>
</dbReference>
<comment type="caution">
    <text evidence="2">The sequence shown here is derived from an EMBL/GenBank/DDBJ whole genome shotgun (WGS) entry which is preliminary data.</text>
</comment>
<evidence type="ECO:0000313" key="2">
    <source>
        <dbReference type="EMBL" id="OGC34193.1"/>
    </source>
</evidence>
<gene>
    <name evidence="2" type="ORF">A2462_08200</name>
</gene>